<feature type="region of interest" description="Disordered" evidence="1">
    <location>
        <begin position="204"/>
        <end position="229"/>
    </location>
</feature>
<feature type="region of interest" description="Disordered" evidence="1">
    <location>
        <begin position="666"/>
        <end position="694"/>
    </location>
</feature>
<dbReference type="InParanoid" id="A0A067QJF5"/>
<feature type="region of interest" description="Disordered" evidence="1">
    <location>
        <begin position="280"/>
        <end position="395"/>
    </location>
</feature>
<dbReference type="Proteomes" id="UP000027265">
    <property type="component" value="Unassembled WGS sequence"/>
</dbReference>
<protein>
    <submittedName>
        <fullName evidence="2">Uncharacterized protein</fullName>
    </submittedName>
</protein>
<feature type="region of interest" description="Disordered" evidence="1">
    <location>
        <begin position="1"/>
        <end position="27"/>
    </location>
</feature>
<sequence length="694" mass="75479">MQDGLLELAASRSFSGSPSNAQVDLSRSLKRRLTSVPELPFFTPAASSFKPRPFSANPAALPKLLPGPAPTRAPTLPLPPMDPTPSDPNAIFLHPPFNIFPNSQYYPEGLCYSVLAANPDWFLDPLDFKSETNPNTNAILYPAELEPPRGWCPAKKKELKERGTEGWPEGEEPRLRCTFCRRTYAGVNAKSMWRRHVFEKHKIAMSNRRDNAEKGRGRSTSKKSQPLQDKEFILEKENLTFIAGSSSEGPHGGQDHVPARPLSPSLKYYRTIRPDAQRSVSAPNINFCHSADSGTQPSSSQSTPNPEVEEPSAGELSSDPHHPPDTPPLTPRSLSPESATRPIQEEVSDGKTNATTPFDAPTVPFSPYNPLLTPSFRHSPARPPSPWRFKSPSHPLHSDVRELCLSMIAQGGATASDAKGIDSSPSPFTFALRGRATPSSSPKDFGLGRSSSASELGDSPIKFPSSLARPSPRRIFSTSSLPAPLTDRIMSRPTRKRNYPEASPLSRVAFVGHSRSLTNLKDAWTAGPSSLSPLRPSRKIQSTDNAFNGRTLVDSDDPFVDMYDSWVDLDTSTSITDSSFSSYEETNSPVSTPESESPVLRSTALHDGHFGDKGSILDITGLGIGLLEPFSLDAKFSAEPQVHGDVDIDLAEFGDLMYPSPRRVGGAGGVKPVVPMDEVGEPHAPPMKRRKTLA</sequence>
<name>A0A067QJF5_9AGAM</name>
<feature type="region of interest" description="Disordered" evidence="1">
    <location>
        <begin position="243"/>
        <end position="262"/>
    </location>
</feature>
<feature type="region of interest" description="Disordered" evidence="1">
    <location>
        <begin position="413"/>
        <end position="479"/>
    </location>
</feature>
<accession>A0A067QJF5</accession>
<dbReference type="HOGENOM" id="CLU_022336_0_0_1"/>
<dbReference type="AlphaFoldDB" id="A0A067QJF5"/>
<feature type="compositionally biased region" description="Polar residues" evidence="1">
    <location>
        <begin position="12"/>
        <end position="25"/>
    </location>
</feature>
<feature type="region of interest" description="Disordered" evidence="1">
    <location>
        <begin position="577"/>
        <end position="598"/>
    </location>
</feature>
<feature type="compositionally biased region" description="Basic and acidic residues" evidence="1">
    <location>
        <begin position="207"/>
        <end position="216"/>
    </location>
</feature>
<dbReference type="OrthoDB" id="2333993at2759"/>
<organism evidence="2 3">
    <name type="scientific">Jaapia argillacea MUCL 33604</name>
    <dbReference type="NCBI Taxonomy" id="933084"/>
    <lineage>
        <taxon>Eukaryota</taxon>
        <taxon>Fungi</taxon>
        <taxon>Dikarya</taxon>
        <taxon>Basidiomycota</taxon>
        <taxon>Agaricomycotina</taxon>
        <taxon>Agaricomycetes</taxon>
        <taxon>Agaricomycetidae</taxon>
        <taxon>Jaapiales</taxon>
        <taxon>Jaapiaceae</taxon>
        <taxon>Jaapia</taxon>
    </lineage>
</organism>
<gene>
    <name evidence="2" type="ORF">JAAARDRAFT_189203</name>
</gene>
<keyword evidence="3" id="KW-1185">Reference proteome</keyword>
<feature type="compositionally biased region" description="Low complexity" evidence="1">
    <location>
        <begin position="295"/>
        <end position="304"/>
    </location>
</feature>
<dbReference type="EMBL" id="KL197710">
    <property type="protein sequence ID" value="KDQ63652.1"/>
    <property type="molecule type" value="Genomic_DNA"/>
</dbReference>
<proteinExistence type="predicted"/>
<evidence type="ECO:0000313" key="3">
    <source>
        <dbReference type="Proteomes" id="UP000027265"/>
    </source>
</evidence>
<evidence type="ECO:0000256" key="1">
    <source>
        <dbReference type="SAM" id="MobiDB-lite"/>
    </source>
</evidence>
<reference evidence="3" key="1">
    <citation type="journal article" date="2014" name="Proc. Natl. Acad. Sci. U.S.A.">
        <title>Extensive sampling of basidiomycete genomes demonstrates inadequacy of the white-rot/brown-rot paradigm for wood decay fungi.</title>
        <authorList>
            <person name="Riley R."/>
            <person name="Salamov A.A."/>
            <person name="Brown D.W."/>
            <person name="Nagy L.G."/>
            <person name="Floudas D."/>
            <person name="Held B.W."/>
            <person name="Levasseur A."/>
            <person name="Lombard V."/>
            <person name="Morin E."/>
            <person name="Otillar R."/>
            <person name="Lindquist E.A."/>
            <person name="Sun H."/>
            <person name="LaButti K.M."/>
            <person name="Schmutz J."/>
            <person name="Jabbour D."/>
            <person name="Luo H."/>
            <person name="Baker S.E."/>
            <person name="Pisabarro A.G."/>
            <person name="Walton J.D."/>
            <person name="Blanchette R.A."/>
            <person name="Henrissat B."/>
            <person name="Martin F."/>
            <person name="Cullen D."/>
            <person name="Hibbett D.S."/>
            <person name="Grigoriev I.V."/>
        </authorList>
    </citation>
    <scope>NUCLEOTIDE SEQUENCE [LARGE SCALE GENOMIC DNA]</scope>
    <source>
        <strain evidence="3">MUCL 33604</strain>
    </source>
</reference>
<evidence type="ECO:0000313" key="2">
    <source>
        <dbReference type="EMBL" id="KDQ63652.1"/>
    </source>
</evidence>